<dbReference type="SUPFAM" id="SSF53738">
    <property type="entry name" value="Phosphoglucomutase, first 3 domains"/>
    <property type="match status" value="3"/>
</dbReference>
<comment type="cofactor">
    <cofactor evidence="1">
        <name>Mg(2+)</name>
        <dbReference type="ChEBI" id="CHEBI:18420"/>
    </cofactor>
</comment>
<protein>
    <submittedName>
        <fullName evidence="12">Phosphomannomutase/phosphoglucomutase</fullName>
        <ecNumber evidence="12">5.4.2.2</ecNumber>
    </submittedName>
</protein>
<evidence type="ECO:0000256" key="2">
    <source>
        <dbReference type="ARBA" id="ARBA00010231"/>
    </source>
</evidence>
<evidence type="ECO:0000256" key="6">
    <source>
        <dbReference type="ARBA" id="ARBA00023235"/>
    </source>
</evidence>
<dbReference type="Gene3D" id="3.40.120.10">
    <property type="entry name" value="Alpha-D-Glucose-1,6-Bisphosphate, subunit A, domain 3"/>
    <property type="match status" value="3"/>
</dbReference>
<keyword evidence="13" id="KW-1185">Reference proteome</keyword>
<dbReference type="GO" id="GO:0000287">
    <property type="term" value="F:magnesium ion binding"/>
    <property type="evidence" value="ECO:0007669"/>
    <property type="project" value="InterPro"/>
</dbReference>
<organism evidence="12 13">
    <name type="scientific">Kolteria novifilia</name>
    <dbReference type="NCBI Taxonomy" id="2527975"/>
    <lineage>
        <taxon>Bacteria</taxon>
        <taxon>Pseudomonadati</taxon>
        <taxon>Planctomycetota</taxon>
        <taxon>Planctomycetia</taxon>
        <taxon>Kolteriales</taxon>
        <taxon>Kolteriaceae</taxon>
        <taxon>Kolteria</taxon>
    </lineage>
</organism>
<dbReference type="PROSITE" id="PS00710">
    <property type="entry name" value="PGM_PMM"/>
    <property type="match status" value="1"/>
</dbReference>
<dbReference type="GO" id="GO:0005975">
    <property type="term" value="P:carbohydrate metabolic process"/>
    <property type="evidence" value="ECO:0007669"/>
    <property type="project" value="InterPro"/>
</dbReference>
<evidence type="ECO:0000256" key="4">
    <source>
        <dbReference type="ARBA" id="ARBA00022723"/>
    </source>
</evidence>
<dbReference type="PANTHER" id="PTHR43771">
    <property type="entry name" value="PHOSPHOMANNOMUTASE"/>
    <property type="match status" value="1"/>
</dbReference>
<evidence type="ECO:0000313" key="13">
    <source>
        <dbReference type="Proteomes" id="UP000317093"/>
    </source>
</evidence>
<keyword evidence="5 7" id="KW-0460">Magnesium</keyword>
<dbReference type="InterPro" id="IPR016066">
    <property type="entry name" value="A-D-PHexomutase_CS"/>
</dbReference>
<dbReference type="Pfam" id="PF02878">
    <property type="entry name" value="PGM_PMM_I"/>
    <property type="match status" value="1"/>
</dbReference>
<evidence type="ECO:0000259" key="9">
    <source>
        <dbReference type="Pfam" id="PF02878"/>
    </source>
</evidence>
<accession>A0A518B9W9</accession>
<evidence type="ECO:0000259" key="11">
    <source>
        <dbReference type="Pfam" id="PF02880"/>
    </source>
</evidence>
<dbReference type="KEGG" id="knv:Pan216_46660"/>
<gene>
    <name evidence="12" type="primary">algC</name>
    <name evidence="12" type="ORF">Pan216_46660</name>
</gene>
<keyword evidence="4 7" id="KW-0479">Metal-binding</keyword>
<dbReference type="OrthoDB" id="9806956at2"/>
<dbReference type="InterPro" id="IPR005843">
    <property type="entry name" value="A-D-PHexomutase_C"/>
</dbReference>
<keyword evidence="6 12" id="KW-0413">Isomerase</keyword>
<name>A0A518B9W9_9BACT</name>
<dbReference type="PRINTS" id="PR00509">
    <property type="entry name" value="PGMPMM"/>
</dbReference>
<dbReference type="Pfam" id="PF02879">
    <property type="entry name" value="PGM_PMM_II"/>
    <property type="match status" value="1"/>
</dbReference>
<proteinExistence type="inferred from homology"/>
<evidence type="ECO:0000259" key="8">
    <source>
        <dbReference type="Pfam" id="PF00408"/>
    </source>
</evidence>
<evidence type="ECO:0000256" key="1">
    <source>
        <dbReference type="ARBA" id="ARBA00001946"/>
    </source>
</evidence>
<dbReference type="Proteomes" id="UP000317093">
    <property type="component" value="Chromosome"/>
</dbReference>
<dbReference type="EC" id="5.4.2.2" evidence="12"/>
<feature type="domain" description="Alpha-D-phosphohexomutase C-terminal" evidence="8">
    <location>
        <begin position="376"/>
        <end position="445"/>
    </location>
</feature>
<dbReference type="Pfam" id="PF02880">
    <property type="entry name" value="PGM_PMM_III"/>
    <property type="match status" value="1"/>
</dbReference>
<dbReference type="AlphaFoldDB" id="A0A518B9W9"/>
<evidence type="ECO:0000256" key="5">
    <source>
        <dbReference type="ARBA" id="ARBA00022842"/>
    </source>
</evidence>
<evidence type="ECO:0000256" key="7">
    <source>
        <dbReference type="RuleBase" id="RU004326"/>
    </source>
</evidence>
<dbReference type="GO" id="GO:0004614">
    <property type="term" value="F:phosphoglucomutase activity"/>
    <property type="evidence" value="ECO:0007669"/>
    <property type="project" value="UniProtKB-EC"/>
</dbReference>
<feature type="domain" description="Alpha-D-phosphohexomutase alpha/beta/alpha" evidence="10">
    <location>
        <begin position="156"/>
        <end position="253"/>
    </location>
</feature>
<dbReference type="InterPro" id="IPR005846">
    <property type="entry name" value="A-D-PHexomutase_a/b/a-III"/>
</dbReference>
<feature type="domain" description="Alpha-D-phosphohexomutase alpha/beta/alpha" evidence="9">
    <location>
        <begin position="3"/>
        <end position="127"/>
    </location>
</feature>
<dbReference type="InterPro" id="IPR005844">
    <property type="entry name" value="A-D-PHexomutase_a/b/a-I"/>
</dbReference>
<reference evidence="12 13" key="1">
    <citation type="submission" date="2019-02" db="EMBL/GenBank/DDBJ databases">
        <title>Deep-cultivation of Planctomycetes and their phenomic and genomic characterization uncovers novel biology.</title>
        <authorList>
            <person name="Wiegand S."/>
            <person name="Jogler M."/>
            <person name="Boedeker C."/>
            <person name="Pinto D."/>
            <person name="Vollmers J."/>
            <person name="Rivas-Marin E."/>
            <person name="Kohn T."/>
            <person name="Peeters S.H."/>
            <person name="Heuer A."/>
            <person name="Rast P."/>
            <person name="Oberbeckmann S."/>
            <person name="Bunk B."/>
            <person name="Jeske O."/>
            <person name="Meyerdierks A."/>
            <person name="Storesund J.E."/>
            <person name="Kallscheuer N."/>
            <person name="Luecker S."/>
            <person name="Lage O.M."/>
            <person name="Pohl T."/>
            <person name="Merkel B.J."/>
            <person name="Hornburger P."/>
            <person name="Mueller R.-W."/>
            <person name="Bruemmer F."/>
            <person name="Labrenz M."/>
            <person name="Spormann A.M."/>
            <person name="Op den Camp H."/>
            <person name="Overmann J."/>
            <person name="Amann R."/>
            <person name="Jetten M.S.M."/>
            <person name="Mascher T."/>
            <person name="Medema M.H."/>
            <person name="Devos D.P."/>
            <person name="Kaster A.-K."/>
            <person name="Ovreas L."/>
            <person name="Rohde M."/>
            <person name="Galperin M.Y."/>
            <person name="Jogler C."/>
        </authorList>
    </citation>
    <scope>NUCLEOTIDE SEQUENCE [LARGE SCALE GENOMIC DNA]</scope>
    <source>
        <strain evidence="12 13">Pan216</strain>
    </source>
</reference>
<dbReference type="InterPro" id="IPR036900">
    <property type="entry name" value="A-D-PHexomutase_C_sf"/>
</dbReference>
<sequence length="460" mass="49917">MGVFKSYDIRGVYPNELDAAMARKIGAALGKYYADLPENAGKDKLHIVVGRDMRTSAPEMSASFIEGLRSRGHDVTDIGMVTTPCTYFAIQRLGADGGIMVTASHNPPQYIGFKVSRELAIPISKDTGLGQVETMLDDTVPETSSGELKSIDLTDAYLDFLVGLAKDLKPLRIAADASNGMAGKYLPALFDRLPCQLEGIFLDPDGTFPNHEADPLKAENLDDVRKLVKASGAAIGFCYDGDADRVAIVDDQGEIVGCDMITALLAQFELAGNPGRAATYDLRSSKVVAEVIEQAGGVPFRARVGHSHMKQLMRRENAICGGELSGHYYFQLHDKETYFADSALVATVKLLNILSATGKPISELLAPMKKYFHTGEVNFKIDDKEGALAAIKETFSDGTQDELDGVSVDYPDWWLNVRPSNTEPLLRLTLEGDTAAKRDEGFERVLGVLNKFGERATGGH</sequence>
<evidence type="ECO:0000313" key="12">
    <source>
        <dbReference type="EMBL" id="QDU63785.1"/>
    </source>
</evidence>
<dbReference type="SUPFAM" id="SSF55957">
    <property type="entry name" value="Phosphoglucomutase, C-terminal domain"/>
    <property type="match status" value="1"/>
</dbReference>
<feature type="domain" description="Alpha-D-phosphohexomutase alpha/beta/alpha" evidence="11">
    <location>
        <begin position="259"/>
        <end position="371"/>
    </location>
</feature>
<dbReference type="RefSeq" id="WP_145261515.1">
    <property type="nucleotide sequence ID" value="NZ_CP036279.1"/>
</dbReference>
<dbReference type="Pfam" id="PF00408">
    <property type="entry name" value="PGM_PMM_IV"/>
    <property type="match status" value="1"/>
</dbReference>
<dbReference type="InterPro" id="IPR016055">
    <property type="entry name" value="A-D-PHexomutase_a/b/a-I/II/III"/>
</dbReference>
<evidence type="ECO:0000259" key="10">
    <source>
        <dbReference type="Pfam" id="PF02879"/>
    </source>
</evidence>
<dbReference type="InterPro" id="IPR005845">
    <property type="entry name" value="A-D-PHexomutase_a/b/a-II"/>
</dbReference>
<keyword evidence="3" id="KW-0597">Phosphoprotein</keyword>
<dbReference type="PANTHER" id="PTHR43771:SF1">
    <property type="entry name" value="PHOSPHOMANNOMUTASE"/>
    <property type="match status" value="1"/>
</dbReference>
<dbReference type="CDD" id="cd03089">
    <property type="entry name" value="PMM_PGM"/>
    <property type="match status" value="1"/>
</dbReference>
<dbReference type="Gene3D" id="3.30.310.50">
    <property type="entry name" value="Alpha-D-phosphohexomutase, C-terminal domain"/>
    <property type="match status" value="1"/>
</dbReference>
<comment type="similarity">
    <text evidence="2 7">Belongs to the phosphohexose mutase family.</text>
</comment>
<evidence type="ECO:0000256" key="3">
    <source>
        <dbReference type="ARBA" id="ARBA00022553"/>
    </source>
</evidence>
<dbReference type="EMBL" id="CP036279">
    <property type="protein sequence ID" value="QDU63785.1"/>
    <property type="molecule type" value="Genomic_DNA"/>
</dbReference>
<dbReference type="InterPro" id="IPR005841">
    <property type="entry name" value="Alpha-D-phosphohexomutase_SF"/>
</dbReference>